<protein>
    <submittedName>
        <fullName evidence="1">Uncharacterized protein</fullName>
    </submittedName>
</protein>
<keyword evidence="2" id="KW-1185">Reference proteome</keyword>
<accession>A0A498KAA8</accession>
<evidence type="ECO:0000313" key="1">
    <source>
        <dbReference type="EMBL" id="RXI04408.1"/>
    </source>
</evidence>
<organism evidence="1 2">
    <name type="scientific">Malus domestica</name>
    <name type="common">Apple</name>
    <name type="synonym">Pyrus malus</name>
    <dbReference type="NCBI Taxonomy" id="3750"/>
    <lineage>
        <taxon>Eukaryota</taxon>
        <taxon>Viridiplantae</taxon>
        <taxon>Streptophyta</taxon>
        <taxon>Embryophyta</taxon>
        <taxon>Tracheophyta</taxon>
        <taxon>Spermatophyta</taxon>
        <taxon>Magnoliopsida</taxon>
        <taxon>eudicotyledons</taxon>
        <taxon>Gunneridae</taxon>
        <taxon>Pentapetalae</taxon>
        <taxon>rosids</taxon>
        <taxon>fabids</taxon>
        <taxon>Rosales</taxon>
        <taxon>Rosaceae</taxon>
        <taxon>Amygdaloideae</taxon>
        <taxon>Maleae</taxon>
        <taxon>Malus</taxon>
    </lineage>
</organism>
<gene>
    <name evidence="1" type="ORF">DVH24_038682</name>
</gene>
<comment type="caution">
    <text evidence="1">The sequence shown here is derived from an EMBL/GenBank/DDBJ whole genome shotgun (WGS) entry which is preliminary data.</text>
</comment>
<proteinExistence type="predicted"/>
<evidence type="ECO:0000313" key="2">
    <source>
        <dbReference type="Proteomes" id="UP000290289"/>
    </source>
</evidence>
<dbReference type="AlphaFoldDB" id="A0A498KAA8"/>
<dbReference type="Proteomes" id="UP000290289">
    <property type="component" value="Chromosome 3"/>
</dbReference>
<name>A0A498KAA8_MALDO</name>
<sequence>MVTAMKALFDLPEETKQKHKIFKPYQSYEGRSPVIPLNESFGIDDACRLDAAQAFTNLMWPQGNPAFW</sequence>
<dbReference type="EMBL" id="RDQH01000329">
    <property type="protein sequence ID" value="RXI04408.1"/>
    <property type="molecule type" value="Genomic_DNA"/>
</dbReference>
<reference evidence="1 2" key="1">
    <citation type="submission" date="2018-10" db="EMBL/GenBank/DDBJ databases">
        <title>A high-quality apple genome assembly.</title>
        <authorList>
            <person name="Hu J."/>
        </authorList>
    </citation>
    <scope>NUCLEOTIDE SEQUENCE [LARGE SCALE GENOMIC DNA]</scope>
    <source>
        <strain evidence="2">cv. HFTH1</strain>
        <tissue evidence="1">Young leaf</tissue>
    </source>
</reference>
<dbReference type="STRING" id="3750.A0A498KAA8"/>